<organism evidence="3">
    <name type="scientific">Fusarium pseudograminearum CS3487</name>
    <dbReference type="NCBI Taxonomy" id="1318458"/>
    <lineage>
        <taxon>Eukaryota</taxon>
        <taxon>Fungi</taxon>
        <taxon>Dikarya</taxon>
        <taxon>Ascomycota</taxon>
        <taxon>Pezizomycotina</taxon>
        <taxon>Sordariomycetes</taxon>
        <taxon>Hypocreomycetidae</taxon>
        <taxon>Hypocreales</taxon>
        <taxon>Nectriaceae</taxon>
        <taxon>Fusarium</taxon>
    </lineage>
</organism>
<comment type="caution">
    <text evidence="3">The sequence shown here is derived from an EMBL/GenBank/DDBJ whole genome shotgun (WGS) entry which is preliminary data.</text>
</comment>
<dbReference type="EMBL" id="CBME010000156">
    <property type="protein sequence ID" value="CEG02605.1"/>
    <property type="molecule type" value="Genomic_DNA"/>
</dbReference>
<keyword evidence="2" id="KW-0472">Membrane</keyword>
<feature type="transmembrane region" description="Helical" evidence="2">
    <location>
        <begin position="33"/>
        <end position="54"/>
    </location>
</feature>
<feature type="region of interest" description="Disordered" evidence="1">
    <location>
        <begin position="60"/>
        <end position="139"/>
    </location>
</feature>
<gene>
    <name evidence="3" type="ORF">BN848_0010170</name>
</gene>
<keyword evidence="2" id="KW-0812">Transmembrane</keyword>
<sequence length="139" mass="15189">MEVPTQTLRLQKQPPLAKPHIWDSENTSPIGPIVGGVIGGLALIALIGFGLWFIRRKKHNSSRDARGYSPGNYHSPSQSLPGYGYVNHTSPDPQYNPLPMSSTPRDVSQNFSNLPYVATPQSSELPSTPGRPKTPEMRG</sequence>
<keyword evidence="2" id="KW-1133">Transmembrane helix</keyword>
<proteinExistence type="predicted"/>
<feature type="compositionally biased region" description="Polar residues" evidence="1">
    <location>
        <begin position="1"/>
        <end position="10"/>
    </location>
</feature>
<evidence type="ECO:0000256" key="2">
    <source>
        <dbReference type="SAM" id="Phobius"/>
    </source>
</evidence>
<evidence type="ECO:0000313" key="3">
    <source>
        <dbReference type="EMBL" id="CEG02605.1"/>
    </source>
</evidence>
<accession>A0A096PD57</accession>
<evidence type="ECO:0000256" key="1">
    <source>
        <dbReference type="SAM" id="MobiDB-lite"/>
    </source>
</evidence>
<protein>
    <submittedName>
        <fullName evidence="3">WGS project CBME000000000 data, contig CS3487_c000156</fullName>
    </submittedName>
</protein>
<dbReference type="AlphaFoldDB" id="A0A096PD57"/>
<feature type="region of interest" description="Disordered" evidence="1">
    <location>
        <begin position="1"/>
        <end position="21"/>
    </location>
</feature>
<feature type="compositionally biased region" description="Polar residues" evidence="1">
    <location>
        <begin position="87"/>
        <end position="126"/>
    </location>
</feature>
<name>A0A096PD57_FUSPS</name>
<reference evidence="3" key="1">
    <citation type="submission" date="2013-05" db="EMBL/GenBank/DDBJ databases">
        <title>Draft genome sequences of six wheat associated Fusarium spp. isolates.</title>
        <authorList>
            <person name="Moolhuijzen P.M."/>
            <person name="Manners J.M."/>
            <person name="Wilcox S."/>
            <person name="Bellgard M.I."/>
            <person name="Gardiner D.M."/>
        </authorList>
    </citation>
    <scope>NUCLEOTIDE SEQUENCE</scope>
    <source>
        <strain evidence="3">CS3487</strain>
        <strain evidence="3">CS3487</strain>
    </source>
</reference>